<name>A0A8S5P022_9CAUD</name>
<feature type="domain" description="Putative phage head-tail joining protein N-terminal" evidence="1">
    <location>
        <begin position="31"/>
        <end position="204"/>
    </location>
</feature>
<proteinExistence type="predicted"/>
<evidence type="ECO:0008006" key="4">
    <source>
        <dbReference type="Google" id="ProtNLM"/>
    </source>
</evidence>
<evidence type="ECO:0000313" key="3">
    <source>
        <dbReference type="EMBL" id="DAE00314.1"/>
    </source>
</evidence>
<dbReference type="InterPro" id="IPR057113">
    <property type="entry name" value="Phage_H_T_join_N"/>
</dbReference>
<protein>
    <recommendedName>
        <fullName evidence="4">Virion structural protein</fullName>
    </recommendedName>
</protein>
<evidence type="ECO:0000259" key="1">
    <source>
        <dbReference type="Pfam" id="PF24214"/>
    </source>
</evidence>
<dbReference type="Pfam" id="PF24215">
    <property type="entry name" value="H_T_assoc"/>
    <property type="match status" value="1"/>
</dbReference>
<dbReference type="Pfam" id="PF24214">
    <property type="entry name" value="Phage_H_T_join_2"/>
    <property type="match status" value="1"/>
</dbReference>
<dbReference type="InterPro" id="IPR057114">
    <property type="entry name" value="Phage_H_T_join_C"/>
</dbReference>
<feature type="domain" description="Putative phage head-tail joining protein C-terminal" evidence="2">
    <location>
        <begin position="213"/>
        <end position="450"/>
    </location>
</feature>
<reference evidence="3" key="1">
    <citation type="journal article" date="2021" name="Proc. Natl. Acad. Sci. U.S.A.">
        <title>A Catalog of Tens of Thousands of Viruses from Human Metagenomes Reveals Hidden Associations with Chronic Diseases.</title>
        <authorList>
            <person name="Tisza M.J."/>
            <person name="Buck C.B."/>
        </authorList>
    </citation>
    <scope>NUCLEOTIDE SEQUENCE</scope>
    <source>
        <strain evidence="3">CtLnO19</strain>
    </source>
</reference>
<sequence length="453" mass="53077">MVKLVSDKFEPTKAKKLHEYVEKPNITPVDYKSAIVDNKEERLDTLVQYADGAAQKVTYFRQRLGEDETVSQFSMDLSTSSQQYERIDGFEILIQGSITSSQNTSENRFTEITCEAYVRQPVIPNVGDVVLMDFGRGTLGWFAVSSVRRLTHRRTTIYEVQLTLQYEIVDQGHDPKLIQLNNKVVAVYKYSTDYLKAGQNPLLTPKQAAVFTNLHEEYFRLLKYWFRKYYNKYYETCLLPNQERLIYDGFYMRRIRDWFSLSKAPELIHFRIYSDEEFPLLKTTSVWDAITEQDKDLLAESFSEAVGVTVDAFTNVPQFAMIRYSGFQAVIAPHQHTYTNDIWIKNDWIIGKSFAPIVSVNERDYSVYQDIPLINQVIPSRSYVFSKDFYFNQVEGQSHLELQIHQYLNKSTLQMDVIEELVKDVKNWSELEQYYYIPVLLVLIHYGVRRMNG</sequence>
<accession>A0A8S5P022</accession>
<evidence type="ECO:0000259" key="2">
    <source>
        <dbReference type="Pfam" id="PF24215"/>
    </source>
</evidence>
<dbReference type="EMBL" id="BK015301">
    <property type="protein sequence ID" value="DAE00314.1"/>
    <property type="molecule type" value="Genomic_DNA"/>
</dbReference>
<organism evidence="3">
    <name type="scientific">Myoviridae sp. ctLnO19</name>
    <dbReference type="NCBI Taxonomy" id="2825085"/>
    <lineage>
        <taxon>Viruses</taxon>
        <taxon>Duplodnaviria</taxon>
        <taxon>Heunggongvirae</taxon>
        <taxon>Uroviricota</taxon>
        <taxon>Caudoviricetes</taxon>
    </lineage>
</organism>